<dbReference type="Proteomes" id="UP000837801">
    <property type="component" value="Unassembled WGS sequence"/>
</dbReference>
<gene>
    <name evidence="4" type="ORF">CLIB1423_19S00232</name>
</gene>
<accession>A0A9P0W099</accession>
<feature type="region of interest" description="Disordered" evidence="1">
    <location>
        <begin position="218"/>
        <end position="258"/>
    </location>
</feature>
<evidence type="ECO:0000256" key="2">
    <source>
        <dbReference type="SAM" id="SignalP"/>
    </source>
</evidence>
<dbReference type="EMBL" id="CAKXYY010000019">
    <property type="protein sequence ID" value="CAH2354784.1"/>
    <property type="molecule type" value="Genomic_DNA"/>
</dbReference>
<keyword evidence="2" id="KW-0732">Signal</keyword>
<reference evidence="4" key="1">
    <citation type="submission" date="2022-03" db="EMBL/GenBank/DDBJ databases">
        <authorList>
            <person name="Legras J.-L."/>
            <person name="Devillers H."/>
            <person name="Grondin C."/>
        </authorList>
    </citation>
    <scope>NUCLEOTIDE SEQUENCE</scope>
    <source>
        <strain evidence="4">CLIB 1423</strain>
    </source>
</reference>
<dbReference type="OrthoDB" id="4085072at2759"/>
<keyword evidence="5" id="KW-1185">Reference proteome</keyword>
<feature type="signal peptide" evidence="2">
    <location>
        <begin position="1"/>
        <end position="21"/>
    </location>
</feature>
<proteinExistence type="predicted"/>
<evidence type="ECO:0000313" key="5">
    <source>
        <dbReference type="Proteomes" id="UP000837801"/>
    </source>
</evidence>
<name>A0A9P0W099_9ASCO</name>
<evidence type="ECO:0000313" key="4">
    <source>
        <dbReference type="EMBL" id="CAH2354784.1"/>
    </source>
</evidence>
<protein>
    <recommendedName>
        <fullName evidence="3">ER membrane protein complex subunit 7 beta-sandwich domain-containing protein</fullName>
    </recommendedName>
</protein>
<dbReference type="InterPro" id="IPR019008">
    <property type="entry name" value="Beta_sandwich_EMC7"/>
</dbReference>
<sequence length="258" mass="28329">MIFNTVIGTLLLLLNVSIAAAKSPSLFGKIDGFPSEYLDAQKEAQGKPSRVLNGINYQSRIKASLIPIKTNKEFKVFDAPLNRNFEFSFDQLVPGSEYQLLVSSYDFKLNPERFRVIVDDEGVVRAYQELLHKESYNVTSEKVVGSSTTPLSIKVGSVKEYYEVKSGSLWDMVLNSPFGFIFANTMYTIIFGVCCSIMAAPYILSWVAPDFASEFEEVRTGKPVPQQGAPPAEAIGSSGGSSTGSTAGRAIHNARQRK</sequence>
<dbReference type="Pfam" id="PF09430">
    <property type="entry name" value="EMC7_beta-sandw"/>
    <property type="match status" value="1"/>
</dbReference>
<dbReference type="AlphaFoldDB" id="A0A9P0W099"/>
<organism evidence="4 5">
    <name type="scientific">[Candida] railenensis</name>
    <dbReference type="NCBI Taxonomy" id="45579"/>
    <lineage>
        <taxon>Eukaryota</taxon>
        <taxon>Fungi</taxon>
        <taxon>Dikarya</taxon>
        <taxon>Ascomycota</taxon>
        <taxon>Saccharomycotina</taxon>
        <taxon>Pichiomycetes</taxon>
        <taxon>Debaryomycetaceae</taxon>
        <taxon>Kurtzmaniella</taxon>
    </lineage>
</organism>
<evidence type="ECO:0000256" key="1">
    <source>
        <dbReference type="SAM" id="MobiDB-lite"/>
    </source>
</evidence>
<feature type="chain" id="PRO_5040259186" description="ER membrane protein complex subunit 7 beta-sandwich domain-containing protein" evidence="2">
    <location>
        <begin position="22"/>
        <end position="258"/>
    </location>
</feature>
<feature type="domain" description="ER membrane protein complex subunit 7 beta-sandwich" evidence="3">
    <location>
        <begin position="71"/>
        <end position="177"/>
    </location>
</feature>
<comment type="caution">
    <text evidence="4">The sequence shown here is derived from an EMBL/GenBank/DDBJ whole genome shotgun (WGS) entry which is preliminary data.</text>
</comment>
<evidence type="ECO:0000259" key="3">
    <source>
        <dbReference type="Pfam" id="PF09430"/>
    </source>
</evidence>